<keyword evidence="3" id="KW-1185">Reference proteome</keyword>
<gene>
    <name evidence="2" type="ORF">SEMRO_71_G039280.1</name>
</gene>
<sequence>MSINANSTLSTLPDGVLSNVFTYLNPQSVLSVESTAKGLAGLTDAAWVVLEGRIPPLQKSKAVNLSPKQRVARYEKLNNYCLQIAGMENHQLPNLCTDVYGNHPASVDGYEFFVRITQKRHRHVWEGFVPARPNRVLRGAVDLDMSEVFQAGCLNTSSGRTIEKIYPSLKKFLKDPFAVGANTFAGNRGHVRHLFQNILVIVAVVPYNDPKAAPRLVLSTWGLTRRRAWNGILRGNNNNNSQQMQLTQKFQPVQPRKVLREPDDMFATNTFVCRRPDDSPQFALELLVLFQRPARTGL</sequence>
<organism evidence="2 3">
    <name type="scientific">Seminavis robusta</name>
    <dbReference type="NCBI Taxonomy" id="568900"/>
    <lineage>
        <taxon>Eukaryota</taxon>
        <taxon>Sar</taxon>
        <taxon>Stramenopiles</taxon>
        <taxon>Ochrophyta</taxon>
        <taxon>Bacillariophyta</taxon>
        <taxon>Bacillariophyceae</taxon>
        <taxon>Bacillariophycidae</taxon>
        <taxon>Naviculales</taxon>
        <taxon>Naviculaceae</taxon>
        <taxon>Seminavis</taxon>
    </lineage>
</organism>
<proteinExistence type="predicted"/>
<dbReference type="Proteomes" id="UP001153069">
    <property type="component" value="Unassembled WGS sequence"/>
</dbReference>
<comment type="caution">
    <text evidence="2">The sequence shown here is derived from an EMBL/GenBank/DDBJ whole genome shotgun (WGS) entry which is preliminary data.</text>
</comment>
<accession>A0A9N8DBY3</accession>
<reference evidence="2" key="1">
    <citation type="submission" date="2020-06" db="EMBL/GenBank/DDBJ databases">
        <authorList>
            <consortium name="Plant Systems Biology data submission"/>
        </authorList>
    </citation>
    <scope>NUCLEOTIDE SEQUENCE</scope>
    <source>
        <strain evidence="2">D6</strain>
    </source>
</reference>
<name>A0A9N8DBY3_9STRA</name>
<dbReference type="InterPro" id="IPR036047">
    <property type="entry name" value="F-box-like_dom_sf"/>
</dbReference>
<dbReference type="AlphaFoldDB" id="A0A9N8DBY3"/>
<evidence type="ECO:0000313" key="3">
    <source>
        <dbReference type="Proteomes" id="UP001153069"/>
    </source>
</evidence>
<evidence type="ECO:0000259" key="1">
    <source>
        <dbReference type="PROSITE" id="PS50181"/>
    </source>
</evidence>
<dbReference type="InterPro" id="IPR001810">
    <property type="entry name" value="F-box_dom"/>
</dbReference>
<feature type="domain" description="F-box" evidence="1">
    <location>
        <begin position="6"/>
        <end position="50"/>
    </location>
</feature>
<dbReference type="EMBL" id="CAICTM010000070">
    <property type="protein sequence ID" value="CAB9499884.1"/>
    <property type="molecule type" value="Genomic_DNA"/>
</dbReference>
<dbReference type="SUPFAM" id="SSF81383">
    <property type="entry name" value="F-box domain"/>
    <property type="match status" value="1"/>
</dbReference>
<dbReference type="PROSITE" id="PS50181">
    <property type="entry name" value="FBOX"/>
    <property type="match status" value="1"/>
</dbReference>
<evidence type="ECO:0000313" key="2">
    <source>
        <dbReference type="EMBL" id="CAB9499884.1"/>
    </source>
</evidence>
<protein>
    <recommendedName>
        <fullName evidence="1">F-box domain-containing protein</fullName>
    </recommendedName>
</protein>